<comment type="caution">
    <text evidence="2">The sequence shown here is derived from an EMBL/GenBank/DDBJ whole genome shotgun (WGS) entry which is preliminary data.</text>
</comment>
<dbReference type="SUPFAM" id="SSF47413">
    <property type="entry name" value="lambda repressor-like DNA-binding domains"/>
    <property type="match status" value="1"/>
</dbReference>
<dbReference type="SMART" id="SM00530">
    <property type="entry name" value="HTH_XRE"/>
    <property type="match status" value="1"/>
</dbReference>
<dbReference type="AlphaFoldDB" id="V7I7P7"/>
<accession>V7I7P7</accession>
<dbReference type="GO" id="GO:0003677">
    <property type="term" value="F:DNA binding"/>
    <property type="evidence" value="ECO:0007669"/>
    <property type="project" value="InterPro"/>
</dbReference>
<evidence type="ECO:0000313" key="2">
    <source>
        <dbReference type="EMBL" id="ETA81296.1"/>
    </source>
</evidence>
<reference evidence="2 3" key="1">
    <citation type="journal article" date="2014" name="Genome Announc.">
        <title>Genome Sequence of Youngiibacter fragilis, the Type Strain of the Genus Youngiibacter.</title>
        <authorList>
            <person name="Wawrik C.B."/>
            <person name="Callaghan A.V."/>
            <person name="Stamps B.W."/>
            <person name="Wawrik B."/>
        </authorList>
    </citation>
    <scope>NUCLEOTIDE SEQUENCE [LARGE SCALE GENOMIC DNA]</scope>
    <source>
        <strain evidence="2 3">232.1</strain>
    </source>
</reference>
<dbReference type="STRING" id="994573.T472_0207265"/>
<name>V7I7P7_9CLOT</name>
<dbReference type="PROSITE" id="PS50943">
    <property type="entry name" value="HTH_CROC1"/>
    <property type="match status" value="1"/>
</dbReference>
<proteinExistence type="predicted"/>
<protein>
    <recommendedName>
        <fullName evidence="1">HTH cro/C1-type domain-containing protein</fullName>
    </recommendedName>
</protein>
<feature type="domain" description="HTH cro/C1-type" evidence="1">
    <location>
        <begin position="14"/>
        <end position="68"/>
    </location>
</feature>
<dbReference type="EMBL" id="AXUN02000135">
    <property type="protein sequence ID" value="ETA81296.1"/>
    <property type="molecule type" value="Genomic_DNA"/>
</dbReference>
<gene>
    <name evidence="2" type="ORF">T472_0207265</name>
</gene>
<dbReference type="Pfam" id="PF13560">
    <property type="entry name" value="HTH_31"/>
    <property type="match status" value="1"/>
</dbReference>
<sequence>MFSTYNMKKYGAELRKIRKYLGLNQSDVRRLSGLNEDTLTNIENGLVIPRYDTIEILSHVYKFDLMNLLFFFKNEYDILSLYEMLDLAITYNDILKLKEIRDNLINFKDDPELDNLIQYSDFDMLLAYTESNIIYFDKKSSSQSKHQAKNFLVETLKSNNPDFSISSFKKFNYNFLELRMLLLIAQFESDIENYSLSNSIMEFILKKMSIFDKYELVPVKFKLIIYFNLAYNYHNLYNHKKVYNYAVEGIELGKSTNDFSNLFFLYYRKGIAEYHLKHPDYMDSLRKSIYILDILDRHELKKLYIESTKKNYDIDIN</sequence>
<dbReference type="eggNOG" id="COG1813">
    <property type="taxonomic scope" value="Bacteria"/>
</dbReference>
<dbReference type="CDD" id="cd00093">
    <property type="entry name" value="HTH_XRE"/>
    <property type="match status" value="1"/>
</dbReference>
<dbReference type="Proteomes" id="UP000017747">
    <property type="component" value="Unassembled WGS sequence"/>
</dbReference>
<dbReference type="RefSeq" id="WP_023389181.1">
    <property type="nucleotide sequence ID" value="NZ_AXUN02000135.1"/>
</dbReference>
<dbReference type="InterPro" id="IPR010982">
    <property type="entry name" value="Lambda_DNA-bd_dom_sf"/>
</dbReference>
<dbReference type="OrthoDB" id="1705762at2"/>
<organism evidence="2 3">
    <name type="scientific">Youngiibacter fragilis 232.1</name>
    <dbReference type="NCBI Taxonomy" id="994573"/>
    <lineage>
        <taxon>Bacteria</taxon>
        <taxon>Bacillati</taxon>
        <taxon>Bacillota</taxon>
        <taxon>Clostridia</taxon>
        <taxon>Eubacteriales</taxon>
        <taxon>Clostridiaceae</taxon>
        <taxon>Youngiibacter</taxon>
    </lineage>
</organism>
<evidence type="ECO:0000259" key="1">
    <source>
        <dbReference type="PROSITE" id="PS50943"/>
    </source>
</evidence>
<dbReference type="InterPro" id="IPR011990">
    <property type="entry name" value="TPR-like_helical_dom_sf"/>
</dbReference>
<dbReference type="Gene3D" id="1.25.40.10">
    <property type="entry name" value="Tetratricopeptide repeat domain"/>
    <property type="match status" value="1"/>
</dbReference>
<dbReference type="InterPro" id="IPR001387">
    <property type="entry name" value="Cro/C1-type_HTH"/>
</dbReference>
<keyword evidence="3" id="KW-1185">Reference proteome</keyword>
<dbReference type="Gene3D" id="1.10.260.40">
    <property type="entry name" value="lambda repressor-like DNA-binding domains"/>
    <property type="match status" value="1"/>
</dbReference>
<evidence type="ECO:0000313" key="3">
    <source>
        <dbReference type="Proteomes" id="UP000017747"/>
    </source>
</evidence>